<proteinExistence type="predicted"/>
<evidence type="ECO:0000256" key="5">
    <source>
        <dbReference type="SAM" id="MobiDB-lite"/>
    </source>
</evidence>
<dbReference type="Proteomes" id="UP001596180">
    <property type="component" value="Unassembled WGS sequence"/>
</dbReference>
<accession>A0ABW1E8W4</accession>
<gene>
    <name evidence="6" type="ORF">ACFPZI_32325</name>
</gene>
<dbReference type="EMBL" id="JBHSOA010000099">
    <property type="protein sequence ID" value="MFC5856284.1"/>
    <property type="molecule type" value="Genomic_DNA"/>
</dbReference>
<dbReference type="Pfam" id="PF05719">
    <property type="entry name" value="GPP34"/>
    <property type="match status" value="1"/>
</dbReference>
<dbReference type="InterPro" id="IPR038261">
    <property type="entry name" value="GPP34-like_sf"/>
</dbReference>
<evidence type="ECO:0000256" key="3">
    <source>
        <dbReference type="ARBA" id="ARBA00023121"/>
    </source>
</evidence>
<evidence type="ECO:0000256" key="2">
    <source>
        <dbReference type="ARBA" id="ARBA00023034"/>
    </source>
</evidence>
<comment type="subcellular location">
    <subcellularLocation>
        <location evidence="1">Golgi apparatus membrane</location>
        <topology evidence="1">Peripheral membrane protein</topology>
        <orientation evidence="1">Cytoplasmic side</orientation>
    </subcellularLocation>
</comment>
<sequence>MTTARDLLVVVIDTRSGPSVEQGDLSLALAGAELIDLIDAGVADLHRDRVVPGPWEAVEPAAESGTDDRLLWQAASSLVRREPHESVEDWLWRRGRDLVAAYLAVLETGSSAAGRWRARKPSLSIDPSALADSPARWHANDRWAAHEPVLAALAAAAGVGGRDDGDPIDGSGDRDSGADRDDFADLGNDRAVTVLAAVNEAVVELAGVRQRRAIETAAFDNIWRAL</sequence>
<feature type="region of interest" description="Disordered" evidence="5">
    <location>
        <begin position="159"/>
        <end position="182"/>
    </location>
</feature>
<dbReference type="Gene3D" id="1.10.3630.10">
    <property type="entry name" value="yeast vps74-n-term truncation variant domain like"/>
    <property type="match status" value="1"/>
</dbReference>
<reference evidence="7" key="1">
    <citation type="journal article" date="2019" name="Int. J. Syst. Evol. Microbiol.">
        <title>The Global Catalogue of Microorganisms (GCM) 10K type strain sequencing project: providing services to taxonomists for standard genome sequencing and annotation.</title>
        <authorList>
            <consortium name="The Broad Institute Genomics Platform"/>
            <consortium name="The Broad Institute Genome Sequencing Center for Infectious Disease"/>
            <person name="Wu L."/>
            <person name="Ma J."/>
        </authorList>
    </citation>
    <scope>NUCLEOTIDE SEQUENCE [LARGE SCALE GENOMIC DNA]</scope>
    <source>
        <strain evidence="7">JCM 10411</strain>
    </source>
</reference>
<keyword evidence="7" id="KW-1185">Reference proteome</keyword>
<dbReference type="InterPro" id="IPR008628">
    <property type="entry name" value="GPP34-like"/>
</dbReference>
<organism evidence="6 7">
    <name type="scientific">Streptomyces chlorus</name>
    <dbReference type="NCBI Taxonomy" id="887452"/>
    <lineage>
        <taxon>Bacteria</taxon>
        <taxon>Bacillati</taxon>
        <taxon>Actinomycetota</taxon>
        <taxon>Actinomycetes</taxon>
        <taxon>Kitasatosporales</taxon>
        <taxon>Streptomycetaceae</taxon>
        <taxon>Streptomyces</taxon>
    </lineage>
</organism>
<evidence type="ECO:0000256" key="1">
    <source>
        <dbReference type="ARBA" id="ARBA00004255"/>
    </source>
</evidence>
<evidence type="ECO:0000313" key="7">
    <source>
        <dbReference type="Proteomes" id="UP001596180"/>
    </source>
</evidence>
<name>A0ABW1E8W4_9ACTN</name>
<dbReference type="RefSeq" id="WP_381370734.1">
    <property type="nucleotide sequence ID" value="NZ_JBHSOA010000099.1"/>
</dbReference>
<keyword evidence="2" id="KW-0333">Golgi apparatus</keyword>
<comment type="caution">
    <text evidence="6">The sequence shown here is derived from an EMBL/GenBank/DDBJ whole genome shotgun (WGS) entry which is preliminary data.</text>
</comment>
<protein>
    <submittedName>
        <fullName evidence="6">GPP34 family phosphoprotein</fullName>
    </submittedName>
</protein>
<keyword evidence="4" id="KW-0472">Membrane</keyword>
<feature type="compositionally biased region" description="Basic and acidic residues" evidence="5">
    <location>
        <begin position="161"/>
        <end position="182"/>
    </location>
</feature>
<evidence type="ECO:0000313" key="6">
    <source>
        <dbReference type="EMBL" id="MFC5856284.1"/>
    </source>
</evidence>
<evidence type="ECO:0000256" key="4">
    <source>
        <dbReference type="ARBA" id="ARBA00023136"/>
    </source>
</evidence>
<keyword evidence="3" id="KW-0446">Lipid-binding</keyword>